<sequence length="528" mass="60959">MDFFFCVPYYKTHIRTNLKHVSQQNLSIPVRKILYSRQGKATKDKSKVKLVRPLQESVSQMLRKKSKKVSLENLAERDPCCDILVNEDSDECRSALKNARKMTARIDKISEFKDEELPTQGNIWKAISWVQTKHWRLRKVGKIKTEEYRKYLEREEKDFNKKQQRFEMTKTMSNFLNGLSASEVHCSYFLKWLEMALEDLSRHQLSALLNQYIALEQKSPKETDKIADVDQQISISSLQIKQFFRVCGQRYTCMAGLTEFCILRRKMEPLPMFAAQMLLDGVPLEFVDGDAANIPLKWINAVLSELHFLIQSNSKVKVISVIRVENSGKSTLLNTMFGTRFAVNKGMCTMGAFMQMITVSKHVKSKIGCDCIMVIDTEEVAHLALALSDITIINISKDASVEKTFLRMVLNALTRVKVEDKKPLCYFVQAHMTGMPASNQKKRDKALLEQFNVMIQRDLQIKATKLTDVVSFDSSTWIWHLPFVWRGTPKLASYSSDYSKTAQALKRCLNSVKQSCLVELFYFMVFWM</sequence>
<dbReference type="PANTHER" id="PTHR14819:SF25">
    <property type="entry name" value="CHROMOSOME UNDETERMINED SCAFFOLD_52, WHOLE GENOME SHOTGUN SEQUENCE"/>
    <property type="match status" value="1"/>
</dbReference>
<dbReference type="GO" id="GO:0005525">
    <property type="term" value="F:GTP binding"/>
    <property type="evidence" value="ECO:0007669"/>
    <property type="project" value="InterPro"/>
</dbReference>
<dbReference type="STRING" id="32473.ENSXCOP00000015971"/>
<dbReference type="InterPro" id="IPR057365">
    <property type="entry name" value="URGCP"/>
</dbReference>
<dbReference type="InterPro" id="IPR027417">
    <property type="entry name" value="P-loop_NTPase"/>
</dbReference>
<dbReference type="Pfam" id="PF25496">
    <property type="entry name" value="URGCP"/>
    <property type="match status" value="1"/>
</dbReference>
<evidence type="ECO:0000313" key="3">
    <source>
        <dbReference type="Ensembl" id="ENSXCOP00000015971.1"/>
    </source>
</evidence>
<dbReference type="PANTHER" id="PTHR14819">
    <property type="entry name" value="GTP-BINDING"/>
    <property type="match status" value="1"/>
</dbReference>
<comment type="similarity">
    <text evidence="1">Belongs to the TRAFAC class dynamin-like GTPase superfamily. Very large inducible GTPase (VLIG) family.</text>
</comment>
<dbReference type="PROSITE" id="PS51717">
    <property type="entry name" value="G_VLIG"/>
    <property type="match status" value="1"/>
</dbReference>
<dbReference type="AlphaFoldDB" id="A0A3B5M3G9"/>
<feature type="domain" description="VLIG-type G" evidence="2">
    <location>
        <begin position="313"/>
        <end position="528"/>
    </location>
</feature>
<dbReference type="InterPro" id="IPR052986">
    <property type="entry name" value="VLIG_GTPase"/>
</dbReference>
<dbReference type="InterPro" id="IPR030383">
    <property type="entry name" value="G_VLIG_dom"/>
</dbReference>
<evidence type="ECO:0000256" key="1">
    <source>
        <dbReference type="ARBA" id="ARBA00006828"/>
    </source>
</evidence>
<dbReference type="Ensembl" id="ENSXCOT00000016170.1">
    <property type="protein sequence ID" value="ENSXCOP00000015971.1"/>
    <property type="gene ID" value="ENSXCOG00000012066.1"/>
</dbReference>
<organism evidence="3 4">
    <name type="scientific">Xiphophorus couchianus</name>
    <name type="common">Monterrey platyfish</name>
    <dbReference type="NCBI Taxonomy" id="32473"/>
    <lineage>
        <taxon>Eukaryota</taxon>
        <taxon>Metazoa</taxon>
        <taxon>Chordata</taxon>
        <taxon>Craniata</taxon>
        <taxon>Vertebrata</taxon>
        <taxon>Euteleostomi</taxon>
        <taxon>Actinopterygii</taxon>
        <taxon>Neopterygii</taxon>
        <taxon>Teleostei</taxon>
        <taxon>Neoteleostei</taxon>
        <taxon>Acanthomorphata</taxon>
        <taxon>Ovalentaria</taxon>
        <taxon>Atherinomorphae</taxon>
        <taxon>Cyprinodontiformes</taxon>
        <taxon>Poeciliidae</taxon>
        <taxon>Poeciliinae</taxon>
        <taxon>Xiphophorus</taxon>
    </lineage>
</organism>
<protein>
    <recommendedName>
        <fullName evidence="2">VLIG-type G domain-containing protein</fullName>
    </recommendedName>
</protein>
<reference evidence="3" key="2">
    <citation type="submission" date="2025-09" db="UniProtKB">
        <authorList>
            <consortium name="Ensembl"/>
        </authorList>
    </citation>
    <scope>IDENTIFICATION</scope>
</reference>
<accession>A0A3B5M3G9</accession>
<dbReference type="SUPFAM" id="SSF52540">
    <property type="entry name" value="P-loop containing nucleoside triphosphate hydrolases"/>
    <property type="match status" value="1"/>
</dbReference>
<dbReference type="Pfam" id="PF25683">
    <property type="entry name" value="URGCP_GTPase"/>
    <property type="match status" value="2"/>
</dbReference>
<proteinExistence type="inferred from homology"/>
<name>A0A3B5M3G9_9TELE</name>
<reference evidence="3" key="1">
    <citation type="submission" date="2025-08" db="UniProtKB">
        <authorList>
            <consortium name="Ensembl"/>
        </authorList>
    </citation>
    <scope>IDENTIFICATION</scope>
</reference>
<evidence type="ECO:0000313" key="4">
    <source>
        <dbReference type="Proteomes" id="UP000261380"/>
    </source>
</evidence>
<dbReference type="Proteomes" id="UP000261380">
    <property type="component" value="Unplaced"/>
</dbReference>
<dbReference type="Gene3D" id="3.40.50.300">
    <property type="entry name" value="P-loop containing nucleotide triphosphate hydrolases"/>
    <property type="match status" value="1"/>
</dbReference>
<evidence type="ECO:0000259" key="2">
    <source>
        <dbReference type="PROSITE" id="PS51717"/>
    </source>
</evidence>
<dbReference type="GeneTree" id="ENSGT00940000154390"/>
<keyword evidence="4" id="KW-1185">Reference proteome</keyword>